<proteinExistence type="inferred from homology"/>
<evidence type="ECO:0000256" key="5">
    <source>
        <dbReference type="ARBA" id="ARBA00022837"/>
    </source>
</evidence>
<keyword evidence="5" id="KW-0106">Calcium</keyword>
<evidence type="ECO:0000256" key="4">
    <source>
        <dbReference type="ARBA" id="ARBA00022723"/>
    </source>
</evidence>
<gene>
    <name evidence="8" type="ORF">LEN_1552</name>
</gene>
<keyword evidence="6" id="KW-0281">Fimbrium</keyword>
<dbReference type="EMBL" id="AP014940">
    <property type="protein sequence ID" value="BAV97039.1"/>
    <property type="molecule type" value="Genomic_DNA"/>
</dbReference>
<dbReference type="InterPro" id="IPR008707">
    <property type="entry name" value="B-propeller_PilY1"/>
</dbReference>
<feature type="domain" description="PilY1 beta-propeller" evidence="7">
    <location>
        <begin position="750"/>
        <end position="1093"/>
    </location>
</feature>
<dbReference type="SUPFAM" id="SSF50998">
    <property type="entry name" value="Quinoprotein alcohol dehydrogenase-like"/>
    <property type="match status" value="1"/>
</dbReference>
<evidence type="ECO:0000259" key="7">
    <source>
        <dbReference type="Pfam" id="PF05567"/>
    </source>
</evidence>
<keyword evidence="3" id="KW-1029">Fimbrium biogenesis</keyword>
<sequence length="1285" mass="136969">MTSYRSLITASLLLAGAGGAYWWYTANALQAEGDLAQSPLNSVVTVPPSFIMAVDDSGSMTFQTLFPGSDGSAFWSISAEDGTGPNGRGNGYFTGTGATARVRTQNDQYDTGVFHYLIPQRNALIGGRNAIPPFDKYGFARSSDFNPAYFNPNETYARWKQPNAAQEIVDFPNADPAAASSDPTDVNAAKYDLRGVLMAYDPVNNYSEYFTAPQGMTIPAGTEYYMARNANNVANCGGLTSRNALPNTLDKVATGGLRMSRDCKVAFKYRPAVYFSLSDKAGAGSGYTATPVKIDDACGKGCALYKYEIVSGNYSAADYQKAITNFANWFSYYGNRNRAMKAALTLSLESVTKMNVGMFTINDYTGNVSNPTYSNVAMRDMNSGADKKALYEQSLLTLGASGGTPNRWAVRHLGRQFKRTDDAAPVKSACQINAGMLFTDGYSNSDGPGLDTGLLGDGNMPAPLKDAFDNTLADTAAAYYQTSLRTDMAQGKVPVPDACKTTPDDPRLDCNKNPHMNFYGVTLGAKGNIYGNTYDPKTNTPDPYVTFPKWETRQNDNPSTVDEIWHATMNARGKFINATTPADITNAMREILASVGGGATPSGSLGLTGARVGANTFSVTPSYEIANNGTDWFSKLNADKANFDQVSGKVTFTAMWEASALLEGASRNIRYGALAAGTVKPTLKDFQATNLGATDAAALAALCSDSLQNCSGKFNRIDNGNGIPAAAAVAYLRGSRTDDGKRLRKRTTLLGDIVNSTPVLSAKGDDYGYRGLRTSAGGLDRFNYAAYLKSKVDANRKPFVYVGANDGMLHAFDGTDGREAFGYIPSTAIGHMGNLLFPYNAADRNNQIFTHRYFVDGKITVSDAYDGGNWKTVLVGSVGAGGRGVFGMDVSAQTTLNVLWEVTDQSGAANGGNDIGSVLGKAAIVPVIDAGGTVKWKAIFGNGYNSVNGKAVLFVVDMMDGSVKTITAEETGANKPARKKNGLGNVVVIDRYQGTTGATVRDGYADTVYAGDLNGAVWKFDLRNNSVAFNGAPLFIARSQDDYSKRQPIIGGFEATTVRNNVMIYFGTGSFAFTNDPTNKDMQSIYGIIDNGTVVDGRSKLRQQFISAEANGSRMISNTRLAAAQRGWFIDLGVDTSGGGNPVATGERMIGYPRLQSGILFVPTYDPSSTDACATDGNNWLYGLGAVDGSAGLDYATIDGPNGTKLAAGTGAEKLKSSTSTPITAPVTEVGVMAMDKISYVSDTATGKDIEDAKNSRCSFMAQASGSRPYYLPRPCGRQSWRQIR</sequence>
<accession>A0AAU9AHL2</accession>
<evidence type="ECO:0000313" key="8">
    <source>
        <dbReference type="EMBL" id="BAV97039.1"/>
    </source>
</evidence>
<dbReference type="RefSeq" id="WP_096377268.1">
    <property type="nucleotide sequence ID" value="NZ_AP014940.1"/>
</dbReference>
<evidence type="ECO:0000256" key="3">
    <source>
        <dbReference type="ARBA" id="ARBA00022558"/>
    </source>
</evidence>
<evidence type="ECO:0000256" key="6">
    <source>
        <dbReference type="ARBA" id="ARBA00023263"/>
    </source>
</evidence>
<dbReference type="GeneID" id="83063421"/>
<keyword evidence="4" id="KW-0479">Metal-binding</keyword>
<dbReference type="InterPro" id="IPR011047">
    <property type="entry name" value="Quinoprotein_ADH-like_sf"/>
</dbReference>
<dbReference type="GO" id="GO:0009289">
    <property type="term" value="C:pilus"/>
    <property type="evidence" value="ECO:0007669"/>
    <property type="project" value="UniProtKB-SubCell"/>
</dbReference>
<dbReference type="Proteomes" id="UP000218824">
    <property type="component" value="Chromosome"/>
</dbReference>
<comment type="subcellular location">
    <subcellularLocation>
        <location evidence="1">Fimbrium</location>
    </subcellularLocation>
</comment>
<dbReference type="KEGG" id="lem:LEN_1552"/>
<name>A0AAU9AHL2_LYSEN</name>
<dbReference type="GO" id="GO:0046872">
    <property type="term" value="F:metal ion binding"/>
    <property type="evidence" value="ECO:0007669"/>
    <property type="project" value="UniProtKB-KW"/>
</dbReference>
<evidence type="ECO:0000256" key="1">
    <source>
        <dbReference type="ARBA" id="ARBA00004561"/>
    </source>
</evidence>
<organism evidence="8 9">
    <name type="scientific">Lysobacter enzymogenes</name>
    <dbReference type="NCBI Taxonomy" id="69"/>
    <lineage>
        <taxon>Bacteria</taxon>
        <taxon>Pseudomonadati</taxon>
        <taxon>Pseudomonadota</taxon>
        <taxon>Gammaproteobacteria</taxon>
        <taxon>Lysobacterales</taxon>
        <taxon>Lysobacteraceae</taxon>
        <taxon>Lysobacter</taxon>
    </lineage>
</organism>
<evidence type="ECO:0000313" key="9">
    <source>
        <dbReference type="Proteomes" id="UP000218824"/>
    </source>
</evidence>
<evidence type="ECO:0000256" key="2">
    <source>
        <dbReference type="ARBA" id="ARBA00008387"/>
    </source>
</evidence>
<comment type="similarity">
    <text evidence="2">Belongs to the PilY1 family.</text>
</comment>
<reference evidence="8 9" key="1">
    <citation type="journal article" date="2017" name="DNA Res.">
        <title>Complete genome sequence and expression profile of the commercial lytic enzyme producer Lysobacter enzymogenes M497-1.</title>
        <authorList>
            <person name="Takami H."/>
            <person name="Toyoda A."/>
            <person name="Uchiyama I."/>
            <person name="Itoh T."/>
            <person name="Takaki Y."/>
            <person name="Arai W."/>
            <person name="Nishi S."/>
            <person name="Kawai M."/>
            <person name="Shinya K."/>
            <person name="Ikeda H."/>
        </authorList>
    </citation>
    <scope>NUCLEOTIDE SEQUENCE [LARGE SCALE GENOMIC DNA]</scope>
    <source>
        <strain evidence="8 9">M497-1</strain>
    </source>
</reference>
<protein>
    <submittedName>
        <fullName evidence="8">Tfp pilus adhesin</fullName>
    </submittedName>
</protein>
<dbReference type="Pfam" id="PF05567">
    <property type="entry name" value="T4P_PilY1"/>
    <property type="match status" value="1"/>
</dbReference>